<sequence length="88" mass="9390">MIFDIRTSPTRLAETCLRRVTNGSVHVRTVGDTKSAFELPPGISPAFVSLPRRGGGLKTSLLGEIDDSVVLDVNDAVLSGECELEFTG</sequence>
<evidence type="ECO:0000313" key="1">
    <source>
        <dbReference type="EMBL" id="KAF0313499.1"/>
    </source>
</evidence>
<accession>A0A6A4X7Q7</accession>
<gene>
    <name evidence="1" type="ORF">FJT64_015966</name>
</gene>
<keyword evidence="2" id="KW-1185">Reference proteome</keyword>
<reference evidence="1 2" key="1">
    <citation type="submission" date="2019-07" db="EMBL/GenBank/DDBJ databases">
        <title>Draft genome assembly of a fouling barnacle, Amphibalanus amphitrite (Darwin, 1854): The first reference genome for Thecostraca.</title>
        <authorList>
            <person name="Kim W."/>
        </authorList>
    </citation>
    <scope>NUCLEOTIDE SEQUENCE [LARGE SCALE GENOMIC DNA]</scope>
    <source>
        <strain evidence="1">SNU_AA5</strain>
        <tissue evidence="1">Soma without cirri and trophi</tissue>
    </source>
</reference>
<dbReference type="Proteomes" id="UP000440578">
    <property type="component" value="Unassembled WGS sequence"/>
</dbReference>
<proteinExistence type="predicted"/>
<dbReference type="AlphaFoldDB" id="A0A6A4X7Q7"/>
<organism evidence="1 2">
    <name type="scientific">Amphibalanus amphitrite</name>
    <name type="common">Striped barnacle</name>
    <name type="synonym">Balanus amphitrite</name>
    <dbReference type="NCBI Taxonomy" id="1232801"/>
    <lineage>
        <taxon>Eukaryota</taxon>
        <taxon>Metazoa</taxon>
        <taxon>Ecdysozoa</taxon>
        <taxon>Arthropoda</taxon>
        <taxon>Crustacea</taxon>
        <taxon>Multicrustacea</taxon>
        <taxon>Cirripedia</taxon>
        <taxon>Thoracica</taxon>
        <taxon>Thoracicalcarea</taxon>
        <taxon>Balanomorpha</taxon>
        <taxon>Balanoidea</taxon>
        <taxon>Balanidae</taxon>
        <taxon>Amphibalaninae</taxon>
        <taxon>Amphibalanus</taxon>
    </lineage>
</organism>
<comment type="caution">
    <text evidence="1">The sequence shown here is derived from an EMBL/GenBank/DDBJ whole genome shotgun (WGS) entry which is preliminary data.</text>
</comment>
<dbReference type="EMBL" id="VIIS01000087">
    <property type="protein sequence ID" value="KAF0313499.1"/>
    <property type="molecule type" value="Genomic_DNA"/>
</dbReference>
<evidence type="ECO:0000313" key="2">
    <source>
        <dbReference type="Proteomes" id="UP000440578"/>
    </source>
</evidence>
<protein>
    <submittedName>
        <fullName evidence="1">Uncharacterized protein</fullName>
    </submittedName>
</protein>
<name>A0A6A4X7Q7_AMPAM</name>